<comment type="caution">
    <text evidence="3">The sequence shown here is derived from an EMBL/GenBank/DDBJ whole genome shotgun (WGS) entry which is preliminary data.</text>
</comment>
<proteinExistence type="predicted"/>
<dbReference type="InterPro" id="IPR011989">
    <property type="entry name" value="ARM-like"/>
</dbReference>
<dbReference type="GO" id="GO:0000159">
    <property type="term" value="C:protein phosphatase type 2A complex"/>
    <property type="evidence" value="ECO:0007669"/>
    <property type="project" value="TreeGrafter"/>
</dbReference>
<keyword evidence="1" id="KW-0677">Repeat</keyword>
<reference evidence="3" key="2">
    <citation type="submission" date="2023-03" db="EMBL/GenBank/DDBJ databases">
        <authorList>
            <person name="Inwood S.N."/>
            <person name="Skelly J.G."/>
            <person name="Guhlin J."/>
            <person name="Harrop T.W.R."/>
            <person name="Goldson S.G."/>
            <person name="Dearden P.K."/>
        </authorList>
    </citation>
    <scope>NUCLEOTIDE SEQUENCE</scope>
    <source>
        <strain evidence="3">Irish</strain>
        <tissue evidence="3">Whole body</tissue>
    </source>
</reference>
<gene>
    <name evidence="3" type="ORF">PV328_002073</name>
</gene>
<dbReference type="Pfam" id="PF02985">
    <property type="entry name" value="HEAT"/>
    <property type="match status" value="1"/>
</dbReference>
<dbReference type="PANTHER" id="PTHR10648">
    <property type="entry name" value="SERINE/THREONINE-PROTEIN PHOSPHATASE PP2A 65 KDA REGULATORY SUBUNIT"/>
    <property type="match status" value="1"/>
</dbReference>
<dbReference type="Gene3D" id="1.25.10.10">
    <property type="entry name" value="Leucine-rich Repeat Variant"/>
    <property type="match status" value="1"/>
</dbReference>
<dbReference type="EMBL" id="JAQQBS010000001">
    <property type="protein sequence ID" value="KAK0178092.1"/>
    <property type="molecule type" value="Genomic_DNA"/>
</dbReference>
<feature type="repeat" description="HEAT" evidence="2">
    <location>
        <begin position="82"/>
        <end position="110"/>
    </location>
</feature>
<dbReference type="PROSITE" id="PS50077">
    <property type="entry name" value="HEAT_REPEAT"/>
    <property type="match status" value="2"/>
</dbReference>
<dbReference type="InterPro" id="IPR000357">
    <property type="entry name" value="HEAT"/>
</dbReference>
<dbReference type="InterPro" id="IPR016024">
    <property type="entry name" value="ARM-type_fold"/>
</dbReference>
<evidence type="ECO:0000256" key="1">
    <source>
        <dbReference type="ARBA" id="ARBA00022737"/>
    </source>
</evidence>
<dbReference type="AlphaFoldDB" id="A0AA39KY98"/>
<reference evidence="3" key="1">
    <citation type="journal article" date="2023" name="bioRxiv">
        <title>Scaffold-level genome assemblies of two parasitoid biocontrol wasps reveal the parthenogenesis mechanism and an associated novel virus.</title>
        <authorList>
            <person name="Inwood S."/>
            <person name="Skelly J."/>
            <person name="Guhlin J."/>
            <person name="Harrop T."/>
            <person name="Goldson S."/>
            <person name="Dearden P."/>
        </authorList>
    </citation>
    <scope>NUCLEOTIDE SEQUENCE</scope>
    <source>
        <strain evidence="3">Irish</strain>
        <tissue evidence="3">Whole body</tissue>
    </source>
</reference>
<dbReference type="Proteomes" id="UP001168990">
    <property type="component" value="Unassembled WGS sequence"/>
</dbReference>
<keyword evidence="4" id="KW-1185">Reference proteome</keyword>
<dbReference type="InterPro" id="IPR021133">
    <property type="entry name" value="HEAT_type_2"/>
</dbReference>
<protein>
    <submittedName>
        <fullName evidence="3">Uncharacterized protein</fullName>
    </submittedName>
</protein>
<feature type="repeat" description="HEAT" evidence="2">
    <location>
        <begin position="43"/>
        <end position="81"/>
    </location>
</feature>
<sequence length="110" mass="11807">MAAADSSTDDSLYPIAVLIDELKNEDVQVLAEVCGQEITTKIMLPTVLAMANDNVANVRFNVAKTLQRIGPFLEPNAVQTQVKPVLDKLNTDSDVDVKYFASEAIAGIAA</sequence>
<dbReference type="InterPro" id="IPR051023">
    <property type="entry name" value="PP2A_Regulatory_Subunit_A"/>
</dbReference>
<organism evidence="3 4">
    <name type="scientific">Microctonus aethiopoides</name>
    <dbReference type="NCBI Taxonomy" id="144406"/>
    <lineage>
        <taxon>Eukaryota</taxon>
        <taxon>Metazoa</taxon>
        <taxon>Ecdysozoa</taxon>
        <taxon>Arthropoda</taxon>
        <taxon>Hexapoda</taxon>
        <taxon>Insecta</taxon>
        <taxon>Pterygota</taxon>
        <taxon>Neoptera</taxon>
        <taxon>Endopterygota</taxon>
        <taxon>Hymenoptera</taxon>
        <taxon>Apocrita</taxon>
        <taxon>Ichneumonoidea</taxon>
        <taxon>Braconidae</taxon>
        <taxon>Euphorinae</taxon>
        <taxon>Microctonus</taxon>
    </lineage>
</organism>
<evidence type="ECO:0000313" key="3">
    <source>
        <dbReference type="EMBL" id="KAK0178092.1"/>
    </source>
</evidence>
<dbReference type="GO" id="GO:0005829">
    <property type="term" value="C:cytosol"/>
    <property type="evidence" value="ECO:0007669"/>
    <property type="project" value="TreeGrafter"/>
</dbReference>
<dbReference type="PANTHER" id="PTHR10648:SF4">
    <property type="entry name" value="PROTEIN PHOSPHATASE 2 (FORMERLY 2A), REGULATORY SUBUNIT A, BETA ISOFORM-RELATED"/>
    <property type="match status" value="1"/>
</dbReference>
<dbReference type="SUPFAM" id="SSF48371">
    <property type="entry name" value="ARM repeat"/>
    <property type="match status" value="1"/>
</dbReference>
<evidence type="ECO:0000313" key="4">
    <source>
        <dbReference type="Proteomes" id="UP001168990"/>
    </source>
</evidence>
<evidence type="ECO:0000256" key="2">
    <source>
        <dbReference type="PROSITE-ProRule" id="PRU00103"/>
    </source>
</evidence>
<dbReference type="GO" id="GO:0005634">
    <property type="term" value="C:nucleus"/>
    <property type="evidence" value="ECO:0007669"/>
    <property type="project" value="TreeGrafter"/>
</dbReference>
<dbReference type="GO" id="GO:0019888">
    <property type="term" value="F:protein phosphatase regulator activity"/>
    <property type="evidence" value="ECO:0007669"/>
    <property type="project" value="TreeGrafter"/>
</dbReference>
<accession>A0AA39KY98</accession>
<name>A0AA39KY98_9HYME</name>